<reference evidence="2" key="1">
    <citation type="submission" date="2023-03" db="EMBL/GenBank/DDBJ databases">
        <title>Massive genome expansion in bonnet fungi (Mycena s.s.) driven by repeated elements and novel gene families across ecological guilds.</title>
        <authorList>
            <consortium name="Lawrence Berkeley National Laboratory"/>
            <person name="Harder C.B."/>
            <person name="Miyauchi S."/>
            <person name="Viragh M."/>
            <person name="Kuo A."/>
            <person name="Thoen E."/>
            <person name="Andreopoulos B."/>
            <person name="Lu D."/>
            <person name="Skrede I."/>
            <person name="Drula E."/>
            <person name="Henrissat B."/>
            <person name="Morin E."/>
            <person name="Kohler A."/>
            <person name="Barry K."/>
            <person name="LaButti K."/>
            <person name="Morin E."/>
            <person name="Salamov A."/>
            <person name="Lipzen A."/>
            <person name="Mereny Z."/>
            <person name="Hegedus B."/>
            <person name="Baldrian P."/>
            <person name="Stursova M."/>
            <person name="Weitz H."/>
            <person name="Taylor A."/>
            <person name="Grigoriev I.V."/>
            <person name="Nagy L.G."/>
            <person name="Martin F."/>
            <person name="Kauserud H."/>
        </authorList>
    </citation>
    <scope>NUCLEOTIDE SEQUENCE</scope>
    <source>
        <strain evidence="2">CBHHK002</strain>
    </source>
</reference>
<dbReference type="EMBL" id="JARIHO010000005">
    <property type="protein sequence ID" value="KAJ7360737.1"/>
    <property type="molecule type" value="Genomic_DNA"/>
</dbReference>
<evidence type="ECO:0000313" key="3">
    <source>
        <dbReference type="Proteomes" id="UP001218218"/>
    </source>
</evidence>
<keyword evidence="1" id="KW-0472">Membrane</keyword>
<keyword evidence="1" id="KW-1133">Transmembrane helix</keyword>
<gene>
    <name evidence="2" type="ORF">DFH08DRAFT_931102</name>
</gene>
<evidence type="ECO:0000256" key="1">
    <source>
        <dbReference type="SAM" id="Phobius"/>
    </source>
</evidence>
<sequence>MPVITLFLRDGLFLFFGVLVYTLIEILIWNKGRQTLVEVPINPAIAMHTVLGARILLNIKNLTNKVHDGTISPIQVSTISYPHRLVDAQARIPWYLETGEEHEENLEDWNEEHINLKHIPTQLRKVRTITAATGDNIPQMMVPIPYETTI</sequence>
<proteinExistence type="predicted"/>
<dbReference type="Proteomes" id="UP001218218">
    <property type="component" value="Unassembled WGS sequence"/>
</dbReference>
<keyword evidence="3" id="KW-1185">Reference proteome</keyword>
<keyword evidence="1" id="KW-0812">Transmembrane</keyword>
<protein>
    <submittedName>
        <fullName evidence="2">Uncharacterized protein</fullName>
    </submittedName>
</protein>
<organism evidence="2 3">
    <name type="scientific">Mycena albidolilacea</name>
    <dbReference type="NCBI Taxonomy" id="1033008"/>
    <lineage>
        <taxon>Eukaryota</taxon>
        <taxon>Fungi</taxon>
        <taxon>Dikarya</taxon>
        <taxon>Basidiomycota</taxon>
        <taxon>Agaricomycotina</taxon>
        <taxon>Agaricomycetes</taxon>
        <taxon>Agaricomycetidae</taxon>
        <taxon>Agaricales</taxon>
        <taxon>Marasmiineae</taxon>
        <taxon>Mycenaceae</taxon>
        <taxon>Mycena</taxon>
    </lineage>
</organism>
<name>A0AAD7AJD3_9AGAR</name>
<evidence type="ECO:0000313" key="2">
    <source>
        <dbReference type="EMBL" id="KAJ7360737.1"/>
    </source>
</evidence>
<accession>A0AAD7AJD3</accession>
<dbReference type="AlphaFoldDB" id="A0AAD7AJD3"/>
<comment type="caution">
    <text evidence="2">The sequence shown here is derived from an EMBL/GenBank/DDBJ whole genome shotgun (WGS) entry which is preliminary data.</text>
</comment>
<feature type="transmembrane region" description="Helical" evidence="1">
    <location>
        <begin position="12"/>
        <end position="29"/>
    </location>
</feature>